<protein>
    <submittedName>
        <fullName evidence="2">Metal dependent phosphohydrolase</fullName>
    </submittedName>
</protein>
<dbReference type="InterPro" id="IPR003607">
    <property type="entry name" value="HD/PDEase_dom"/>
</dbReference>
<dbReference type="PATRIC" id="fig|1196324.3.peg.1383"/>
<evidence type="ECO:0000259" key="1">
    <source>
        <dbReference type="PROSITE" id="PS51832"/>
    </source>
</evidence>
<gene>
    <name evidence="2" type="ORF">A374_06761</name>
</gene>
<dbReference type="NCBIfam" id="TIGR00277">
    <property type="entry name" value="HDIG"/>
    <property type="match status" value="1"/>
</dbReference>
<dbReference type="PANTHER" id="PTHR43155:SF2">
    <property type="entry name" value="CYCLIC DI-GMP PHOSPHODIESTERASE PA4108"/>
    <property type="match status" value="1"/>
</dbReference>
<name>I8UH94_9BACL</name>
<dbReference type="PANTHER" id="PTHR43155">
    <property type="entry name" value="CYCLIC DI-GMP PHOSPHODIESTERASE PA4108-RELATED"/>
    <property type="match status" value="1"/>
</dbReference>
<dbReference type="SUPFAM" id="SSF109604">
    <property type="entry name" value="HD-domain/PDEase-like"/>
    <property type="match status" value="1"/>
</dbReference>
<dbReference type="Gene3D" id="1.10.3210.10">
    <property type="entry name" value="Hypothetical protein af1432"/>
    <property type="match status" value="1"/>
</dbReference>
<dbReference type="EMBL" id="AKKV01000022">
    <property type="protein sequence ID" value="EIT86280.1"/>
    <property type="molecule type" value="Genomic_DNA"/>
</dbReference>
<dbReference type="InterPro" id="IPR006675">
    <property type="entry name" value="HDIG_dom"/>
</dbReference>
<dbReference type="GO" id="GO:0016787">
    <property type="term" value="F:hydrolase activity"/>
    <property type="evidence" value="ECO:0007669"/>
    <property type="project" value="UniProtKB-KW"/>
</dbReference>
<evidence type="ECO:0000313" key="2">
    <source>
        <dbReference type="EMBL" id="EIT86280.1"/>
    </source>
</evidence>
<dbReference type="STRING" id="1196324.A374_06761"/>
<reference evidence="2 3" key="1">
    <citation type="journal article" date="2012" name="J. Bacteriol.">
        <title>Genome of Bacillus macauensis ZFHKF-1, a Long-Chain-Forming Bacterium.</title>
        <authorList>
            <person name="Cai L."/>
            <person name="Zhang T."/>
        </authorList>
    </citation>
    <scope>NUCLEOTIDE SEQUENCE [LARGE SCALE GENOMIC DNA]</scope>
    <source>
        <strain evidence="2 3">ZFHKF-1</strain>
    </source>
</reference>
<dbReference type="InterPro" id="IPR037522">
    <property type="entry name" value="HD_GYP_dom"/>
</dbReference>
<evidence type="ECO:0000313" key="3">
    <source>
        <dbReference type="Proteomes" id="UP000004080"/>
    </source>
</evidence>
<keyword evidence="3" id="KW-1185">Reference proteome</keyword>
<dbReference type="OrthoDB" id="9759601at2"/>
<keyword evidence="2" id="KW-0378">Hydrolase</keyword>
<feature type="domain" description="HD-GYP" evidence="1">
    <location>
        <begin position="90"/>
        <end position="284"/>
    </location>
</feature>
<dbReference type="Proteomes" id="UP000004080">
    <property type="component" value="Unassembled WGS sequence"/>
</dbReference>
<organism evidence="2 3">
    <name type="scientific">Fictibacillus macauensis ZFHKF-1</name>
    <dbReference type="NCBI Taxonomy" id="1196324"/>
    <lineage>
        <taxon>Bacteria</taxon>
        <taxon>Bacillati</taxon>
        <taxon>Bacillota</taxon>
        <taxon>Bacilli</taxon>
        <taxon>Bacillales</taxon>
        <taxon>Fictibacillaceae</taxon>
        <taxon>Fictibacillus</taxon>
    </lineage>
</organism>
<comment type="caution">
    <text evidence="2">The sequence shown here is derived from an EMBL/GenBank/DDBJ whole genome shotgun (WGS) entry which is preliminary data.</text>
</comment>
<accession>I8UH94</accession>
<dbReference type="PROSITE" id="PS51832">
    <property type="entry name" value="HD_GYP"/>
    <property type="match status" value="1"/>
</dbReference>
<dbReference type="eggNOG" id="COG2206">
    <property type="taxonomic scope" value="Bacteria"/>
</dbReference>
<dbReference type="CDD" id="cd00077">
    <property type="entry name" value="HDc"/>
    <property type="match status" value="1"/>
</dbReference>
<dbReference type="RefSeq" id="WP_007201449.1">
    <property type="nucleotide sequence ID" value="NZ_AKKV01000022.1"/>
</dbReference>
<dbReference type="SMART" id="SM00471">
    <property type="entry name" value="HDc"/>
    <property type="match status" value="1"/>
</dbReference>
<proteinExistence type="predicted"/>
<dbReference type="AlphaFoldDB" id="I8UH94"/>
<dbReference type="Pfam" id="PF13487">
    <property type="entry name" value="HD_5"/>
    <property type="match status" value="1"/>
</dbReference>
<sequence length="329" mass="36877">MKRLIGTKLNYDVYSDKDILLLRKGTIVSEKHVAQLAKYEVHIAREEASSQENGPYDEALQALKKAYRALYGKTKLSAEDVQQMEQAVALLAAIQNLTPVSLKEKIAGDDDLYQHSVNVGLLAKNIGALLGLGSAEQHVLLQMGIYHDIGKFQLDDYLLRKSASLSRQEQETVKKHPEFGFNLLQSAGLPHEVLLGAYMHHERLDGSGYPRGIKEQVPYLVRILTVANRFDKICSRDHQKKRVSFFVAVEGLMNEVSAGGLDRSIVVPFCEAVMKELMKRPITLLNGKKAQIVHVYNEYPHQPLLQVEGHLPLNLHQKGLTIQQVAVIE</sequence>